<evidence type="ECO:0000256" key="1">
    <source>
        <dbReference type="SAM" id="MobiDB-lite"/>
    </source>
</evidence>
<feature type="compositionally biased region" description="Polar residues" evidence="1">
    <location>
        <begin position="16"/>
        <end position="32"/>
    </location>
</feature>
<keyword evidence="3" id="KW-1185">Reference proteome</keyword>
<feature type="compositionally biased region" description="Basic and acidic residues" evidence="1">
    <location>
        <begin position="416"/>
        <end position="429"/>
    </location>
</feature>
<dbReference type="Proteomes" id="UP001303473">
    <property type="component" value="Unassembled WGS sequence"/>
</dbReference>
<protein>
    <submittedName>
        <fullName evidence="2">Uncharacterized protein</fullName>
    </submittedName>
</protein>
<proteinExistence type="predicted"/>
<name>A0AAN6N127_9PEZI</name>
<dbReference type="EMBL" id="MU853877">
    <property type="protein sequence ID" value="KAK3936641.1"/>
    <property type="molecule type" value="Genomic_DNA"/>
</dbReference>
<evidence type="ECO:0000313" key="2">
    <source>
        <dbReference type="EMBL" id="KAK3936641.1"/>
    </source>
</evidence>
<feature type="region of interest" description="Disordered" evidence="1">
    <location>
        <begin position="1"/>
        <end position="41"/>
    </location>
</feature>
<sequence>MSDQTMPELNVKKTRASNLGSAPTVANSTAGSPTLIGSEPPQRPLAEAKALLETLLHHKFYRGKQRIISPLTEHRLRTLLSWCDMKTPDPKWVESVLDTVTRELERRLDQDDELALARAKLNKFQVQAFLIRYADYTAGYLNKLRKQLKGNSRFMTSEDATVAEPTGPGEGSAREFFLSATACEIDDRLEAEEQAVKYHRETPTPLLDFFRKLCVFNMDADFDRVRLSISQYARRNRIAHRNFEELAKEGKWEELAEILTEDLCELKHASTVCEPLVEPLRKNIHDMAAKYFSAYEWNKAETKRSLAAWVPRPIEEIFPASSAPAPKEGNQTREMKIQKRKELKDAVKKAAEREAAEEKSEPAEAVDDCPWFEMYDDEPLEEAEGISQSSQDDEGKESEGNVQLRADVGVILYQQEVKDSEEGNERGDITKGNTEQNKDRVRKWLADTDKEWRRRSA</sequence>
<feature type="region of interest" description="Disordered" evidence="1">
    <location>
        <begin position="320"/>
        <end position="442"/>
    </location>
</feature>
<reference evidence="3" key="1">
    <citation type="journal article" date="2023" name="Mol. Phylogenet. Evol.">
        <title>Genome-scale phylogeny and comparative genomics of the fungal order Sordariales.</title>
        <authorList>
            <person name="Hensen N."/>
            <person name="Bonometti L."/>
            <person name="Westerberg I."/>
            <person name="Brannstrom I.O."/>
            <person name="Guillou S."/>
            <person name="Cros-Aarteil S."/>
            <person name="Calhoun S."/>
            <person name="Haridas S."/>
            <person name="Kuo A."/>
            <person name="Mondo S."/>
            <person name="Pangilinan J."/>
            <person name="Riley R."/>
            <person name="LaButti K."/>
            <person name="Andreopoulos B."/>
            <person name="Lipzen A."/>
            <person name="Chen C."/>
            <person name="Yan M."/>
            <person name="Daum C."/>
            <person name="Ng V."/>
            <person name="Clum A."/>
            <person name="Steindorff A."/>
            <person name="Ohm R.A."/>
            <person name="Martin F."/>
            <person name="Silar P."/>
            <person name="Natvig D.O."/>
            <person name="Lalanne C."/>
            <person name="Gautier V."/>
            <person name="Ament-Velasquez S.L."/>
            <person name="Kruys A."/>
            <person name="Hutchinson M.I."/>
            <person name="Powell A.J."/>
            <person name="Barry K."/>
            <person name="Miller A.N."/>
            <person name="Grigoriev I.V."/>
            <person name="Debuchy R."/>
            <person name="Gladieux P."/>
            <person name="Hiltunen Thoren M."/>
            <person name="Johannesson H."/>
        </authorList>
    </citation>
    <scope>NUCLEOTIDE SEQUENCE [LARGE SCALE GENOMIC DNA]</scope>
    <source>
        <strain evidence="3">CBS 340.73</strain>
    </source>
</reference>
<feature type="compositionally biased region" description="Basic and acidic residues" evidence="1">
    <location>
        <begin position="330"/>
        <end position="362"/>
    </location>
</feature>
<accession>A0AAN6N127</accession>
<feature type="compositionally biased region" description="Acidic residues" evidence="1">
    <location>
        <begin position="374"/>
        <end position="384"/>
    </location>
</feature>
<gene>
    <name evidence="2" type="ORF">QBC46DRAFT_418584</name>
</gene>
<dbReference type="AlphaFoldDB" id="A0AAN6N127"/>
<organism evidence="2 3">
    <name type="scientific">Diplogelasinospora grovesii</name>
    <dbReference type="NCBI Taxonomy" id="303347"/>
    <lineage>
        <taxon>Eukaryota</taxon>
        <taxon>Fungi</taxon>
        <taxon>Dikarya</taxon>
        <taxon>Ascomycota</taxon>
        <taxon>Pezizomycotina</taxon>
        <taxon>Sordariomycetes</taxon>
        <taxon>Sordariomycetidae</taxon>
        <taxon>Sordariales</taxon>
        <taxon>Diplogelasinosporaceae</taxon>
        <taxon>Diplogelasinospora</taxon>
    </lineage>
</organism>
<evidence type="ECO:0000313" key="3">
    <source>
        <dbReference type="Proteomes" id="UP001303473"/>
    </source>
</evidence>
<comment type="caution">
    <text evidence="2">The sequence shown here is derived from an EMBL/GenBank/DDBJ whole genome shotgun (WGS) entry which is preliminary data.</text>
</comment>